<feature type="transmembrane region" description="Helical" evidence="1">
    <location>
        <begin position="81"/>
        <end position="114"/>
    </location>
</feature>
<keyword evidence="1" id="KW-0812">Transmembrane</keyword>
<organism evidence="3 4">
    <name type="scientific">Paenibacillus septentrionalis</name>
    <dbReference type="NCBI Taxonomy" id="429342"/>
    <lineage>
        <taxon>Bacteria</taxon>
        <taxon>Bacillati</taxon>
        <taxon>Bacillota</taxon>
        <taxon>Bacilli</taxon>
        <taxon>Bacillales</taxon>
        <taxon>Paenibacillaceae</taxon>
        <taxon>Paenibacillus</taxon>
    </lineage>
</organism>
<dbReference type="Pfam" id="PF01478">
    <property type="entry name" value="Peptidase_A24"/>
    <property type="match status" value="1"/>
</dbReference>
<dbReference type="InterPro" id="IPR000045">
    <property type="entry name" value="Prepilin_IV_endopep_pep"/>
</dbReference>
<gene>
    <name evidence="3" type="ORF">ACFP56_03970</name>
</gene>
<feature type="transmembrane region" description="Helical" evidence="1">
    <location>
        <begin position="149"/>
        <end position="168"/>
    </location>
</feature>
<dbReference type="RefSeq" id="WP_379231345.1">
    <property type="nucleotide sequence ID" value="NZ_JBHSTE010000001.1"/>
</dbReference>
<reference evidence="4" key="1">
    <citation type="journal article" date="2019" name="Int. J. Syst. Evol. Microbiol.">
        <title>The Global Catalogue of Microorganisms (GCM) 10K type strain sequencing project: providing services to taxonomists for standard genome sequencing and annotation.</title>
        <authorList>
            <consortium name="The Broad Institute Genomics Platform"/>
            <consortium name="The Broad Institute Genome Sequencing Center for Infectious Disease"/>
            <person name="Wu L."/>
            <person name="Ma J."/>
        </authorList>
    </citation>
    <scope>NUCLEOTIDE SEQUENCE [LARGE SCALE GENOMIC DNA]</scope>
    <source>
        <strain evidence="4">PCU 280</strain>
    </source>
</reference>
<evidence type="ECO:0000313" key="4">
    <source>
        <dbReference type="Proteomes" id="UP001596233"/>
    </source>
</evidence>
<dbReference type="Gene3D" id="1.20.120.1220">
    <property type="match status" value="1"/>
</dbReference>
<accession>A0ABW1V061</accession>
<protein>
    <submittedName>
        <fullName evidence="3">Prepilin peptidase</fullName>
    </submittedName>
</protein>
<feature type="domain" description="Prepilin type IV endopeptidase peptidase" evidence="2">
    <location>
        <begin position="8"/>
        <end position="109"/>
    </location>
</feature>
<keyword evidence="1" id="KW-0472">Membrane</keyword>
<evidence type="ECO:0000259" key="2">
    <source>
        <dbReference type="Pfam" id="PF01478"/>
    </source>
</evidence>
<evidence type="ECO:0000313" key="3">
    <source>
        <dbReference type="EMBL" id="MFC6331768.1"/>
    </source>
</evidence>
<feature type="transmembrane region" description="Helical" evidence="1">
    <location>
        <begin position="25"/>
        <end position="43"/>
    </location>
</feature>
<comment type="caution">
    <text evidence="3">The sequence shown here is derived from an EMBL/GenBank/DDBJ whole genome shotgun (WGS) entry which is preliminary data.</text>
</comment>
<sequence>MMIHLWLAVGTAAIALYYDVTYFRIPNWLVLGSLAAGLLTHGVMDGGAGLAASLLGLVTGFIPMLLLFLCKGIGAGDVKLFAALGSLLGVSSIVQLMVLSFIFGGVISLLLLGYQAILKIMKRRHYYSNALLVEVPASERLMLLGVFKLHQFPFMLAVAPAMMIVWLFPGG</sequence>
<dbReference type="Proteomes" id="UP001596233">
    <property type="component" value="Unassembled WGS sequence"/>
</dbReference>
<keyword evidence="4" id="KW-1185">Reference proteome</keyword>
<feature type="transmembrane region" description="Helical" evidence="1">
    <location>
        <begin position="50"/>
        <end position="69"/>
    </location>
</feature>
<keyword evidence="1" id="KW-1133">Transmembrane helix</keyword>
<name>A0ABW1V061_9BACL</name>
<evidence type="ECO:0000256" key="1">
    <source>
        <dbReference type="SAM" id="Phobius"/>
    </source>
</evidence>
<dbReference type="EMBL" id="JBHSTE010000001">
    <property type="protein sequence ID" value="MFC6331768.1"/>
    <property type="molecule type" value="Genomic_DNA"/>
</dbReference>
<proteinExistence type="predicted"/>